<comment type="caution">
    <text evidence="1">The sequence shown here is derived from an EMBL/GenBank/DDBJ whole genome shotgun (WGS) entry which is preliminary data.</text>
</comment>
<evidence type="ECO:0000313" key="1">
    <source>
        <dbReference type="EMBL" id="MPC47027.1"/>
    </source>
</evidence>
<gene>
    <name evidence="1" type="ORF">E2C01_040761</name>
</gene>
<accession>A0A5B7FNU5</accession>
<organism evidence="1 2">
    <name type="scientific">Portunus trituberculatus</name>
    <name type="common">Swimming crab</name>
    <name type="synonym">Neptunus trituberculatus</name>
    <dbReference type="NCBI Taxonomy" id="210409"/>
    <lineage>
        <taxon>Eukaryota</taxon>
        <taxon>Metazoa</taxon>
        <taxon>Ecdysozoa</taxon>
        <taxon>Arthropoda</taxon>
        <taxon>Crustacea</taxon>
        <taxon>Multicrustacea</taxon>
        <taxon>Malacostraca</taxon>
        <taxon>Eumalacostraca</taxon>
        <taxon>Eucarida</taxon>
        <taxon>Decapoda</taxon>
        <taxon>Pleocyemata</taxon>
        <taxon>Brachyura</taxon>
        <taxon>Eubrachyura</taxon>
        <taxon>Portunoidea</taxon>
        <taxon>Portunidae</taxon>
        <taxon>Portuninae</taxon>
        <taxon>Portunus</taxon>
    </lineage>
</organism>
<dbReference type="AlphaFoldDB" id="A0A5B7FNU5"/>
<evidence type="ECO:0000313" key="2">
    <source>
        <dbReference type="Proteomes" id="UP000324222"/>
    </source>
</evidence>
<proteinExistence type="predicted"/>
<sequence length="75" mass="8254">MESRPVTGRVGEVLNVLVLRDGPKLLLLLLKKSKYEIGPVNYACRENILYLSVKKVKALATGRVPAAVWSGRDSC</sequence>
<protein>
    <submittedName>
        <fullName evidence="1">Uncharacterized protein</fullName>
    </submittedName>
</protein>
<dbReference type="EMBL" id="VSRR010007506">
    <property type="protein sequence ID" value="MPC47027.1"/>
    <property type="molecule type" value="Genomic_DNA"/>
</dbReference>
<reference evidence="1 2" key="1">
    <citation type="submission" date="2019-05" db="EMBL/GenBank/DDBJ databases">
        <title>Another draft genome of Portunus trituberculatus and its Hox gene families provides insights of decapod evolution.</title>
        <authorList>
            <person name="Jeong J.-H."/>
            <person name="Song I."/>
            <person name="Kim S."/>
            <person name="Choi T."/>
            <person name="Kim D."/>
            <person name="Ryu S."/>
            <person name="Kim W."/>
        </authorList>
    </citation>
    <scope>NUCLEOTIDE SEQUENCE [LARGE SCALE GENOMIC DNA]</scope>
    <source>
        <tissue evidence="1">Muscle</tissue>
    </source>
</reference>
<name>A0A5B7FNU5_PORTR</name>
<keyword evidence="2" id="KW-1185">Reference proteome</keyword>
<dbReference type="Proteomes" id="UP000324222">
    <property type="component" value="Unassembled WGS sequence"/>
</dbReference>